<name>A0ABD3WMW9_SINWO</name>
<feature type="region of interest" description="Disordered" evidence="3">
    <location>
        <begin position="244"/>
        <end position="270"/>
    </location>
</feature>
<dbReference type="PROSITE" id="PS50207">
    <property type="entry name" value="CASPASE_P10"/>
    <property type="match status" value="1"/>
</dbReference>
<dbReference type="InterPro" id="IPR011600">
    <property type="entry name" value="Pept_C14_caspase"/>
</dbReference>
<dbReference type="Gene3D" id="3.40.50.1460">
    <property type="match status" value="1"/>
</dbReference>
<dbReference type="SMART" id="SM00115">
    <property type="entry name" value="CASc"/>
    <property type="match status" value="1"/>
</dbReference>
<dbReference type="InterPro" id="IPR001309">
    <property type="entry name" value="Pept_C14_p20"/>
</dbReference>
<dbReference type="EMBL" id="JBJQND010000005">
    <property type="protein sequence ID" value="KAL3875319.1"/>
    <property type="molecule type" value="Genomic_DNA"/>
</dbReference>
<dbReference type="PROSITE" id="PS50208">
    <property type="entry name" value="CASPASE_P20"/>
    <property type="match status" value="1"/>
</dbReference>
<dbReference type="AlphaFoldDB" id="A0ABD3WMW9"/>
<dbReference type="SUPFAM" id="SSF52129">
    <property type="entry name" value="Caspase-like"/>
    <property type="match status" value="1"/>
</dbReference>
<accession>A0ABD3WMW9</accession>
<feature type="domain" description="Caspase family p20" evidence="5">
    <location>
        <begin position="48"/>
        <end position="179"/>
    </location>
</feature>
<dbReference type="PRINTS" id="PR00376">
    <property type="entry name" value="IL1BCENZYME"/>
</dbReference>
<sequence>MDVGKESDVHQTNTSKDGHSQDSNDTSNASEETKQKPLLPNYCDKDNVKGKVVLVVNEEFQYKALERKGAKKDLENLRDVFLKKLGFEQLNVNQEFNLQKKELENLLTVTSEMKYNDTDVFVFAISTHGEERSRDSMQKEHALMCSDEEYVFTTDIIDSFRNNTSLDGKPKIFFIQACRIPYDADTTTDANIYDPGHKVKITTNPAKEAIVIKNNESEISGPMHTIHTVTEKFDKCSLTENNDQAHATQEQVDAGHRSENAQTSQAQGKSVIEQRIENEGRRQQGSGDPGPNSICFLSYNRCPKDCLVVYAIQSGLLAWRNEVDGSWMFHYLHEVIGDYKGSSFVDFFDVLTKTAFRMAKRETNTNDKLTHCKKAVPVIQHRLTKHLNIPLKTLKE</sequence>
<dbReference type="Gene3D" id="3.30.70.1470">
    <property type="entry name" value="Caspase-like"/>
    <property type="match status" value="1"/>
</dbReference>
<proteinExistence type="inferred from homology"/>
<evidence type="ECO:0000256" key="2">
    <source>
        <dbReference type="RuleBase" id="RU003971"/>
    </source>
</evidence>
<evidence type="ECO:0000259" key="4">
    <source>
        <dbReference type="PROSITE" id="PS50207"/>
    </source>
</evidence>
<comment type="similarity">
    <text evidence="1 2">Belongs to the peptidase C14A family.</text>
</comment>
<feature type="domain" description="Caspase family p10" evidence="4">
    <location>
        <begin position="304"/>
        <end position="387"/>
    </location>
</feature>
<keyword evidence="7" id="KW-1185">Reference proteome</keyword>
<evidence type="ECO:0000256" key="3">
    <source>
        <dbReference type="SAM" id="MobiDB-lite"/>
    </source>
</evidence>
<dbReference type="InterPro" id="IPR002138">
    <property type="entry name" value="Pept_C14_p10"/>
</dbReference>
<protein>
    <submittedName>
        <fullName evidence="6">Uncharacterized protein</fullName>
    </submittedName>
</protein>
<dbReference type="PANTHER" id="PTHR22576:SF41">
    <property type="entry name" value="CASPASE 14, APOPTOSIS-RELATED CYSTEINE PEPTIDASE"/>
    <property type="match status" value="1"/>
</dbReference>
<evidence type="ECO:0000259" key="5">
    <source>
        <dbReference type="PROSITE" id="PS50208"/>
    </source>
</evidence>
<dbReference type="EMBL" id="JBJQND010000005">
    <property type="protein sequence ID" value="KAL3875320.1"/>
    <property type="molecule type" value="Genomic_DNA"/>
</dbReference>
<dbReference type="InterPro" id="IPR015917">
    <property type="entry name" value="Pept_C14A"/>
</dbReference>
<feature type="region of interest" description="Disordered" evidence="3">
    <location>
        <begin position="1"/>
        <end position="42"/>
    </location>
</feature>
<gene>
    <name evidence="6" type="ORF">ACJMK2_033283</name>
</gene>
<reference evidence="6 7" key="1">
    <citation type="submission" date="2024-11" db="EMBL/GenBank/DDBJ databases">
        <title>Chromosome-level genome assembly of the freshwater bivalve Anodonta woodiana.</title>
        <authorList>
            <person name="Chen X."/>
        </authorList>
    </citation>
    <scope>NUCLEOTIDE SEQUENCE [LARGE SCALE GENOMIC DNA]</scope>
    <source>
        <strain evidence="6">MN2024</strain>
        <tissue evidence="6">Gills</tissue>
    </source>
</reference>
<dbReference type="PANTHER" id="PTHR22576">
    <property type="entry name" value="MUCOSA ASSOCIATED LYMPHOID TISSUE LYMPHOMA TRANSLOCATION PROTEIN 1/PARACASPASE"/>
    <property type="match status" value="1"/>
</dbReference>
<dbReference type="Proteomes" id="UP001634394">
    <property type="component" value="Unassembled WGS sequence"/>
</dbReference>
<dbReference type="Pfam" id="PF00656">
    <property type="entry name" value="Peptidase_C14"/>
    <property type="match status" value="1"/>
</dbReference>
<dbReference type="InterPro" id="IPR029030">
    <property type="entry name" value="Caspase-like_dom_sf"/>
</dbReference>
<evidence type="ECO:0000313" key="6">
    <source>
        <dbReference type="EMBL" id="KAL3875319.1"/>
    </source>
</evidence>
<evidence type="ECO:0000256" key="1">
    <source>
        <dbReference type="ARBA" id="ARBA00010134"/>
    </source>
</evidence>
<evidence type="ECO:0000313" key="7">
    <source>
        <dbReference type="Proteomes" id="UP001634394"/>
    </source>
</evidence>
<comment type="caution">
    <text evidence="6">The sequence shown here is derived from an EMBL/GenBank/DDBJ whole genome shotgun (WGS) entry which is preliminary data.</text>
</comment>
<organism evidence="6 7">
    <name type="scientific">Sinanodonta woodiana</name>
    <name type="common">Chinese pond mussel</name>
    <name type="synonym">Anodonta woodiana</name>
    <dbReference type="NCBI Taxonomy" id="1069815"/>
    <lineage>
        <taxon>Eukaryota</taxon>
        <taxon>Metazoa</taxon>
        <taxon>Spiralia</taxon>
        <taxon>Lophotrochozoa</taxon>
        <taxon>Mollusca</taxon>
        <taxon>Bivalvia</taxon>
        <taxon>Autobranchia</taxon>
        <taxon>Heteroconchia</taxon>
        <taxon>Palaeoheterodonta</taxon>
        <taxon>Unionida</taxon>
        <taxon>Unionoidea</taxon>
        <taxon>Unionidae</taxon>
        <taxon>Unioninae</taxon>
        <taxon>Sinanodonta</taxon>
    </lineage>
</organism>
<dbReference type="InterPro" id="IPR052039">
    <property type="entry name" value="Caspase-related_regulators"/>
</dbReference>